<dbReference type="InterPro" id="IPR011701">
    <property type="entry name" value="MFS"/>
</dbReference>
<feature type="domain" description="Major facilitator superfamily (MFS) profile" evidence="8">
    <location>
        <begin position="221"/>
        <end position="433"/>
    </location>
</feature>
<evidence type="ECO:0000259" key="8">
    <source>
        <dbReference type="PROSITE" id="PS50850"/>
    </source>
</evidence>
<protein>
    <submittedName>
        <fullName evidence="9">MFS transporter</fullName>
    </submittedName>
</protein>
<evidence type="ECO:0000313" key="9">
    <source>
        <dbReference type="EMBL" id="RUQ25877.1"/>
    </source>
</evidence>
<dbReference type="OrthoDB" id="2287060at2"/>
<dbReference type="Proteomes" id="UP000267430">
    <property type="component" value="Unassembled WGS sequence"/>
</dbReference>
<dbReference type="InterPro" id="IPR020846">
    <property type="entry name" value="MFS_dom"/>
</dbReference>
<evidence type="ECO:0000256" key="6">
    <source>
        <dbReference type="ARBA" id="ARBA00023136"/>
    </source>
</evidence>
<gene>
    <name evidence="9" type="ORF">ELQ35_18825</name>
</gene>
<organism evidence="9 10">
    <name type="scientific">Peribacillus cavernae</name>
    <dbReference type="NCBI Taxonomy" id="1674310"/>
    <lineage>
        <taxon>Bacteria</taxon>
        <taxon>Bacillati</taxon>
        <taxon>Bacillota</taxon>
        <taxon>Bacilli</taxon>
        <taxon>Bacillales</taxon>
        <taxon>Bacillaceae</taxon>
        <taxon>Peribacillus</taxon>
    </lineage>
</organism>
<dbReference type="AlphaFoldDB" id="A0A433HC71"/>
<feature type="transmembrane region" description="Helical" evidence="7">
    <location>
        <begin position="289"/>
        <end position="308"/>
    </location>
</feature>
<accession>A0A433HC71</accession>
<dbReference type="GO" id="GO:0005886">
    <property type="term" value="C:plasma membrane"/>
    <property type="evidence" value="ECO:0007669"/>
    <property type="project" value="UniProtKB-SubCell"/>
</dbReference>
<dbReference type="PROSITE" id="PS50850">
    <property type="entry name" value="MFS"/>
    <property type="match status" value="1"/>
</dbReference>
<proteinExistence type="predicted"/>
<feature type="transmembrane region" description="Helical" evidence="7">
    <location>
        <begin position="219"/>
        <end position="248"/>
    </location>
</feature>
<feature type="transmembrane region" description="Helical" evidence="7">
    <location>
        <begin position="139"/>
        <end position="160"/>
    </location>
</feature>
<feature type="transmembrane region" description="Helical" evidence="7">
    <location>
        <begin position="12"/>
        <end position="36"/>
    </location>
</feature>
<dbReference type="GO" id="GO:0022857">
    <property type="term" value="F:transmembrane transporter activity"/>
    <property type="evidence" value="ECO:0007669"/>
    <property type="project" value="InterPro"/>
</dbReference>
<feature type="transmembrane region" description="Helical" evidence="7">
    <location>
        <begin position="42"/>
        <end position="62"/>
    </location>
</feature>
<evidence type="ECO:0000256" key="1">
    <source>
        <dbReference type="ARBA" id="ARBA00004651"/>
    </source>
</evidence>
<feature type="transmembrane region" description="Helical" evidence="7">
    <location>
        <begin position="99"/>
        <end position="118"/>
    </location>
</feature>
<dbReference type="PANTHER" id="PTHR23513">
    <property type="entry name" value="INTEGRAL MEMBRANE EFFLUX PROTEIN-RELATED"/>
    <property type="match status" value="1"/>
</dbReference>
<dbReference type="InterPro" id="IPR036259">
    <property type="entry name" value="MFS_trans_sf"/>
</dbReference>
<keyword evidence="2" id="KW-0813">Transport</keyword>
<feature type="transmembrane region" description="Helical" evidence="7">
    <location>
        <begin position="314"/>
        <end position="335"/>
    </location>
</feature>
<feature type="transmembrane region" description="Helical" evidence="7">
    <location>
        <begin position="74"/>
        <end position="93"/>
    </location>
</feature>
<sequence length="433" mass="47187">MELLLKNKNFLFMFLGRMITNIGDSIYYVAAMWLVYDLGGSAFYSGLAGFLTMLPTALQFLVGPFVDKWQIKRTLVLTQILQCVLILIIPISYRFDFLTVQLILIVMPLVAFIEQFAYPAQTKALPLLLGKSELMKGNSLFSFAYQGIDLVFNAAAGILVAMVGAVTLYIVDSVTFAIAAISFSLVKLPLRNNKEYIQENKTNGRHAIKKYLIDLKEGFIIVFHSLLGSFLIGSVIANFAIGITFAILPSFADSRGGSEVYGLFLTGLSAGSLIGALLASWLGKFKTGYLSIISFAIAACCWTLAALIPFTTIAIILFGLAWVPIGGTNVIFGTISQMVIPNEVLGRVNSVSRSMSAIAMPFGSLLGGYLATVFNSQFLFALTGAGILFISIVWLFHPKLRALPQATELSAETFGLKFGEEYEKGSPYSDMIN</sequence>
<dbReference type="Pfam" id="PF07690">
    <property type="entry name" value="MFS_1"/>
    <property type="match status" value="1"/>
</dbReference>
<keyword evidence="3" id="KW-1003">Cell membrane</keyword>
<feature type="transmembrane region" description="Helical" evidence="7">
    <location>
        <begin position="260"/>
        <end position="282"/>
    </location>
</feature>
<evidence type="ECO:0000256" key="7">
    <source>
        <dbReference type="SAM" id="Phobius"/>
    </source>
</evidence>
<dbReference type="PANTHER" id="PTHR23513:SF6">
    <property type="entry name" value="MAJOR FACILITATOR SUPERFAMILY ASSOCIATED DOMAIN-CONTAINING PROTEIN"/>
    <property type="match status" value="1"/>
</dbReference>
<dbReference type="SUPFAM" id="SSF103473">
    <property type="entry name" value="MFS general substrate transporter"/>
    <property type="match status" value="1"/>
</dbReference>
<evidence type="ECO:0000256" key="4">
    <source>
        <dbReference type="ARBA" id="ARBA00022692"/>
    </source>
</evidence>
<keyword evidence="6 7" id="KW-0472">Membrane</keyword>
<comment type="subcellular location">
    <subcellularLocation>
        <location evidence="1">Cell membrane</location>
        <topology evidence="1">Multi-pass membrane protein</topology>
    </subcellularLocation>
</comment>
<evidence type="ECO:0000256" key="2">
    <source>
        <dbReference type="ARBA" id="ARBA00022448"/>
    </source>
</evidence>
<evidence type="ECO:0000256" key="5">
    <source>
        <dbReference type="ARBA" id="ARBA00022989"/>
    </source>
</evidence>
<dbReference type="Gene3D" id="1.20.1250.20">
    <property type="entry name" value="MFS general substrate transporter like domains"/>
    <property type="match status" value="1"/>
</dbReference>
<evidence type="ECO:0000313" key="10">
    <source>
        <dbReference type="Proteomes" id="UP000267430"/>
    </source>
</evidence>
<dbReference type="CDD" id="cd06173">
    <property type="entry name" value="MFS_MefA_like"/>
    <property type="match status" value="1"/>
</dbReference>
<reference evidence="9 10" key="1">
    <citation type="submission" date="2018-12" db="EMBL/GenBank/DDBJ databases">
        <title>Bacillus chawlae sp. nov., Bacillus glennii sp. nov., and Bacillus saganii sp. nov. Isolated from the Vehicle Assembly Building at Kennedy Space Center where the Viking Spacecraft were Assembled.</title>
        <authorList>
            <person name="Seuylemezian A."/>
            <person name="Vaishampayan P."/>
        </authorList>
    </citation>
    <scope>NUCLEOTIDE SEQUENCE [LARGE SCALE GENOMIC DNA]</scope>
    <source>
        <strain evidence="9 10">L5</strain>
    </source>
</reference>
<keyword evidence="5 7" id="KW-1133">Transmembrane helix</keyword>
<keyword evidence="4 7" id="KW-0812">Transmembrane</keyword>
<dbReference type="EMBL" id="RYZZ01000037">
    <property type="protein sequence ID" value="RUQ25877.1"/>
    <property type="molecule type" value="Genomic_DNA"/>
</dbReference>
<feature type="transmembrane region" description="Helical" evidence="7">
    <location>
        <begin position="166"/>
        <end position="186"/>
    </location>
</feature>
<feature type="transmembrane region" description="Helical" evidence="7">
    <location>
        <begin position="378"/>
        <end position="396"/>
    </location>
</feature>
<keyword evidence="10" id="KW-1185">Reference proteome</keyword>
<evidence type="ECO:0000256" key="3">
    <source>
        <dbReference type="ARBA" id="ARBA00022475"/>
    </source>
</evidence>
<comment type="caution">
    <text evidence="9">The sequence shown here is derived from an EMBL/GenBank/DDBJ whole genome shotgun (WGS) entry which is preliminary data.</text>
</comment>
<dbReference type="RefSeq" id="WP_126866731.1">
    <property type="nucleotide sequence ID" value="NZ_JAUSTX010000010.1"/>
</dbReference>
<feature type="transmembrane region" description="Helical" evidence="7">
    <location>
        <begin position="355"/>
        <end position="372"/>
    </location>
</feature>
<name>A0A433HC71_9BACI</name>